<dbReference type="AlphaFoldDB" id="A0A250XBB8"/>
<evidence type="ECO:0000256" key="4">
    <source>
        <dbReference type="ARBA" id="ARBA00022763"/>
    </source>
</evidence>
<dbReference type="GO" id="GO:0033063">
    <property type="term" value="C:Rad51B-Rad51C-Rad51D-XRCC2 complex"/>
    <property type="evidence" value="ECO:0007669"/>
    <property type="project" value="InterPro"/>
</dbReference>
<dbReference type="GO" id="GO:0000400">
    <property type="term" value="F:four-way junction DNA binding"/>
    <property type="evidence" value="ECO:0007669"/>
    <property type="project" value="TreeGrafter"/>
</dbReference>
<dbReference type="InterPro" id="IPR027417">
    <property type="entry name" value="P-loop_NTPase"/>
</dbReference>
<dbReference type="GO" id="GO:0005524">
    <property type="term" value="F:ATP binding"/>
    <property type="evidence" value="ECO:0007669"/>
    <property type="project" value="UniProtKB-KW"/>
</dbReference>
<organism evidence="11 12">
    <name type="scientific">Chlamydomonas eustigma</name>
    <dbReference type="NCBI Taxonomy" id="1157962"/>
    <lineage>
        <taxon>Eukaryota</taxon>
        <taxon>Viridiplantae</taxon>
        <taxon>Chlorophyta</taxon>
        <taxon>core chlorophytes</taxon>
        <taxon>Chlorophyceae</taxon>
        <taxon>CS clade</taxon>
        <taxon>Chlamydomonadales</taxon>
        <taxon>Chlamydomonadaceae</taxon>
        <taxon>Chlamydomonas</taxon>
    </lineage>
</organism>
<keyword evidence="3" id="KW-0547">Nucleotide-binding</keyword>
<dbReference type="PIRSF" id="PIRSF005856">
    <property type="entry name" value="Rad51"/>
    <property type="match status" value="1"/>
</dbReference>
<dbReference type="PROSITE" id="PS50162">
    <property type="entry name" value="RECA_2"/>
    <property type="match status" value="1"/>
</dbReference>
<dbReference type="Pfam" id="PF08423">
    <property type="entry name" value="Rad51"/>
    <property type="match status" value="2"/>
</dbReference>
<evidence type="ECO:0000256" key="7">
    <source>
        <dbReference type="ARBA" id="ARBA00023172"/>
    </source>
</evidence>
<keyword evidence="7" id="KW-0233">DNA recombination</keyword>
<comment type="subcellular location">
    <subcellularLocation>
        <location evidence="1">Nucleus</location>
    </subcellularLocation>
</comment>
<dbReference type="STRING" id="1157962.A0A250XBB8"/>
<sequence length="382" mass="41056">MPNVHVNSIQGIDQDLLSKLSASQFCTAKDILFASDLDLIEILHVSKSQAIKLRHDVSAYVCPPRVSALELKMAVRVSLHLGLPTLDASMRCGVPAGGITELVGSAGVGKSQTCFQLALMTSAPLDCGGIGASVIYIDTERKFSSTRLSEMARCRFPHQLIPGSAALSNMLSRVLLISPTSIEQLMKCLEGLEAGIMQHRVGLVVLDSIAALVRSDLSGVSVTSTSVASRSHMGDGRVLNDSLGDSSIVARQEVIGQVASRLKYLAESFKIPVVVTNQVTTRFSDATTAHGFQQQQQLPSTMDQGHLTAALGTKWAHCVNVRLVLDRLAERRFMKVAKSPSSDNIACEYKITAQGVEEVFGSQVPVVISNKRNILAMTIEND</sequence>
<keyword evidence="6" id="KW-0238">DNA-binding</keyword>
<dbReference type="GO" id="GO:0000724">
    <property type="term" value="P:double-strand break repair via homologous recombination"/>
    <property type="evidence" value="ECO:0007669"/>
    <property type="project" value="InterPro"/>
</dbReference>
<dbReference type="InterPro" id="IPR030548">
    <property type="entry name" value="RAD51B"/>
</dbReference>
<keyword evidence="5" id="KW-0067">ATP-binding</keyword>
<evidence type="ECO:0000256" key="8">
    <source>
        <dbReference type="ARBA" id="ARBA00023204"/>
    </source>
</evidence>
<dbReference type="GO" id="GO:0003697">
    <property type="term" value="F:single-stranded DNA binding"/>
    <property type="evidence" value="ECO:0007669"/>
    <property type="project" value="TreeGrafter"/>
</dbReference>
<comment type="caution">
    <text evidence="11">The sequence shown here is derived from an EMBL/GenBank/DDBJ whole genome shotgun (WGS) entry which is preliminary data.</text>
</comment>
<evidence type="ECO:0000256" key="6">
    <source>
        <dbReference type="ARBA" id="ARBA00023125"/>
    </source>
</evidence>
<proteinExistence type="inferred from homology"/>
<keyword evidence="9" id="KW-0539">Nucleus</keyword>
<dbReference type="EMBL" id="BEGY01000051">
    <property type="protein sequence ID" value="GAX80377.1"/>
    <property type="molecule type" value="Genomic_DNA"/>
</dbReference>
<comment type="similarity">
    <text evidence="2">Belongs to the RecA family. RAD51 subfamily.</text>
</comment>
<dbReference type="InterPro" id="IPR058766">
    <property type="entry name" value="HHH_XRCC3_RAD51B"/>
</dbReference>
<dbReference type="SUPFAM" id="SSF52540">
    <property type="entry name" value="P-loop containing nucleoside triphosphate hydrolases"/>
    <property type="match status" value="1"/>
</dbReference>
<dbReference type="SMART" id="SM00382">
    <property type="entry name" value="AAA"/>
    <property type="match status" value="1"/>
</dbReference>
<dbReference type="Proteomes" id="UP000232323">
    <property type="component" value="Unassembled WGS sequence"/>
</dbReference>
<dbReference type="PANTHER" id="PTHR46456">
    <property type="entry name" value="DNA REPAIR PROTEIN RAD51 HOMOLOG 2"/>
    <property type="match status" value="1"/>
</dbReference>
<evidence type="ECO:0000256" key="5">
    <source>
        <dbReference type="ARBA" id="ARBA00022840"/>
    </source>
</evidence>
<dbReference type="OrthoDB" id="5957327at2759"/>
<keyword evidence="4" id="KW-0227">DNA damage</keyword>
<feature type="domain" description="RecA family profile 1" evidence="10">
    <location>
        <begin position="71"/>
        <end position="279"/>
    </location>
</feature>
<evidence type="ECO:0000313" key="12">
    <source>
        <dbReference type="Proteomes" id="UP000232323"/>
    </source>
</evidence>
<dbReference type="Pfam" id="PF26169">
    <property type="entry name" value="HHH_XRCC3_RpoA"/>
    <property type="match status" value="1"/>
</dbReference>
<keyword evidence="12" id="KW-1185">Reference proteome</keyword>
<dbReference type="InterPro" id="IPR020588">
    <property type="entry name" value="RecA_ATP-bd"/>
</dbReference>
<protein>
    <recommendedName>
        <fullName evidence="10">RecA family profile 1 domain-containing protein</fullName>
    </recommendedName>
</protein>
<evidence type="ECO:0000259" key="10">
    <source>
        <dbReference type="PROSITE" id="PS50162"/>
    </source>
</evidence>
<dbReference type="PANTHER" id="PTHR46456:SF1">
    <property type="entry name" value="DNA REPAIR PROTEIN RAD51 HOMOLOG 2"/>
    <property type="match status" value="1"/>
</dbReference>
<reference evidence="11 12" key="1">
    <citation type="submission" date="2017-08" db="EMBL/GenBank/DDBJ databases">
        <title>Acidophilic green algal genome provides insights into adaptation to an acidic environment.</title>
        <authorList>
            <person name="Hirooka S."/>
            <person name="Hirose Y."/>
            <person name="Kanesaki Y."/>
            <person name="Higuchi S."/>
            <person name="Fujiwara T."/>
            <person name="Onuma R."/>
            <person name="Era A."/>
            <person name="Ohbayashi R."/>
            <person name="Uzuka A."/>
            <person name="Nozaki H."/>
            <person name="Yoshikawa H."/>
            <person name="Miyagishima S.Y."/>
        </authorList>
    </citation>
    <scope>NUCLEOTIDE SEQUENCE [LARGE SCALE GENOMIC DNA]</scope>
    <source>
        <strain evidence="11 12">NIES-2499</strain>
    </source>
</reference>
<dbReference type="Gene3D" id="3.40.50.300">
    <property type="entry name" value="P-loop containing nucleotide triphosphate hydrolases"/>
    <property type="match status" value="1"/>
</dbReference>
<evidence type="ECO:0000313" key="11">
    <source>
        <dbReference type="EMBL" id="GAX80377.1"/>
    </source>
</evidence>
<dbReference type="InterPro" id="IPR013632">
    <property type="entry name" value="Rad51_C"/>
</dbReference>
<name>A0A250XBB8_9CHLO</name>
<evidence type="ECO:0000256" key="9">
    <source>
        <dbReference type="ARBA" id="ARBA00023242"/>
    </source>
</evidence>
<dbReference type="InterPro" id="IPR016467">
    <property type="entry name" value="DNA_recomb/repair_RecA-like"/>
</dbReference>
<dbReference type="GO" id="GO:0003690">
    <property type="term" value="F:double-stranded DNA binding"/>
    <property type="evidence" value="ECO:0007669"/>
    <property type="project" value="TreeGrafter"/>
</dbReference>
<gene>
    <name evidence="11" type="ORF">CEUSTIGMA_g7816.t1</name>
</gene>
<dbReference type="GO" id="GO:0005657">
    <property type="term" value="C:replication fork"/>
    <property type="evidence" value="ECO:0007669"/>
    <property type="project" value="TreeGrafter"/>
</dbReference>
<evidence type="ECO:0000256" key="2">
    <source>
        <dbReference type="ARBA" id="ARBA00007095"/>
    </source>
</evidence>
<evidence type="ECO:0000256" key="1">
    <source>
        <dbReference type="ARBA" id="ARBA00004123"/>
    </source>
</evidence>
<accession>A0A250XBB8</accession>
<dbReference type="InterPro" id="IPR003593">
    <property type="entry name" value="AAA+_ATPase"/>
</dbReference>
<keyword evidence="8" id="KW-0234">DNA repair</keyword>
<evidence type="ECO:0000256" key="3">
    <source>
        <dbReference type="ARBA" id="ARBA00022741"/>
    </source>
</evidence>
<dbReference type="GO" id="GO:0140664">
    <property type="term" value="F:ATP-dependent DNA damage sensor activity"/>
    <property type="evidence" value="ECO:0007669"/>
    <property type="project" value="InterPro"/>
</dbReference>